<comment type="caution">
    <text evidence="5">The sequence shown here is derived from an EMBL/GenBank/DDBJ whole genome shotgun (WGS) entry which is preliminary data.</text>
</comment>
<dbReference type="PANTHER" id="PTHR11474:SF126">
    <property type="entry name" value="TYROSINASE-LIKE PROTEIN TYR-1-RELATED"/>
    <property type="match status" value="1"/>
</dbReference>
<dbReference type="EMBL" id="CAJMWX010001053">
    <property type="protein sequence ID" value="CAE6463218.1"/>
    <property type="molecule type" value="Genomic_DNA"/>
</dbReference>
<dbReference type="SUPFAM" id="SSF48056">
    <property type="entry name" value="Di-copper centre-containing domain"/>
    <property type="match status" value="2"/>
</dbReference>
<feature type="chain" id="PRO_5034778089" description="Tyrosinase copper-binding domain-containing protein" evidence="3">
    <location>
        <begin position="22"/>
        <end position="639"/>
    </location>
</feature>
<dbReference type="Proteomes" id="UP000663888">
    <property type="component" value="Unassembled WGS sequence"/>
</dbReference>
<dbReference type="InterPro" id="IPR002227">
    <property type="entry name" value="Tyrosinase_Cu-bd"/>
</dbReference>
<dbReference type="PROSITE" id="PS00498">
    <property type="entry name" value="TYROSINASE_2"/>
    <property type="match status" value="1"/>
</dbReference>
<name>A0A8H3BPP3_9AGAM</name>
<dbReference type="Gene3D" id="1.10.1280.10">
    <property type="entry name" value="Di-copper center containing domain from catechol oxidase"/>
    <property type="match status" value="2"/>
</dbReference>
<evidence type="ECO:0000313" key="5">
    <source>
        <dbReference type="EMBL" id="CAE6463218.1"/>
    </source>
</evidence>
<dbReference type="OrthoDB" id="10254073at2759"/>
<gene>
    <name evidence="5" type="ORF">RDB_LOCUS92538</name>
</gene>
<evidence type="ECO:0000259" key="4">
    <source>
        <dbReference type="PROSITE" id="PS00498"/>
    </source>
</evidence>
<dbReference type="Pfam" id="PF00264">
    <property type="entry name" value="Tyrosinase"/>
    <property type="match status" value="2"/>
</dbReference>
<sequence>MYFSVKSLSTALVALTTIVAAVPTEKRATCTNPVTYVEWRSLPQEQRNSFHNAVKCLRTKPGVNGRTAFDSYPSVHDNVFSNVHYVANFLPWHRWFLHLRRLDLIDCGYTGPTPYWDWTIDSGKLATSNIWDPNTGFGGNGNTRTSAHCVENGPYANFQLSYPNRHCLARRFNNGNLRSSMIGNMQGSLYSQSAVNTLMTRTDYINFSNDIEEGLHDVIHNVIAGDMAAAFSPNDALFFLHHQQIDRLWAQWQGRNAGRLQDYRGNTVQGQSPTDGRRFPLAKLTDTLPTRGMRGLPDVTVADVMDTMSDKLCYVYDKSTPNMRFFALLVPFVGAVLAASPCERDTQCTNPKVRVEWRSLTQDQRNEYHKAIKCLQNKPSGVDGQSMYDRFSKNHVDMFGGIHYVAAFLAWHRYYSHARAGALEQCGYTGPTPYWDWTKDVNNMAKSEIFDPIKGFGGNGKGRQMCVQNGPYSTQSNFTLTWPQERCLQRSFSMQSSSGSWWRPASGPSTRHSQTQITAINKNKKFVDFSSALEEGPHDSVHNEINNDMAASFSPVDPLFFLHHNNVDRLWALWQGRDQQRLGDYAGNTVQGQSDTDSSRYPLATLDDTIDVGIQGFPPVKVRDLMDTQGSLLCYKYDN</sequence>
<proteinExistence type="predicted"/>
<accession>A0A8H3BPP3</accession>
<evidence type="ECO:0000256" key="1">
    <source>
        <dbReference type="ARBA" id="ARBA00022723"/>
    </source>
</evidence>
<reference evidence="5" key="1">
    <citation type="submission" date="2021-01" db="EMBL/GenBank/DDBJ databases">
        <authorList>
            <person name="Kaushik A."/>
        </authorList>
    </citation>
    <scope>NUCLEOTIDE SEQUENCE</scope>
    <source>
        <strain evidence="5">AG4-R118</strain>
    </source>
</reference>
<dbReference type="PANTHER" id="PTHR11474">
    <property type="entry name" value="TYROSINASE FAMILY MEMBER"/>
    <property type="match status" value="1"/>
</dbReference>
<dbReference type="GO" id="GO:0046872">
    <property type="term" value="F:metal ion binding"/>
    <property type="evidence" value="ECO:0007669"/>
    <property type="project" value="UniProtKB-KW"/>
</dbReference>
<dbReference type="InterPro" id="IPR050316">
    <property type="entry name" value="Tyrosinase/Hemocyanin"/>
</dbReference>
<dbReference type="PRINTS" id="PR00092">
    <property type="entry name" value="TYROSINASE"/>
</dbReference>
<dbReference type="AlphaFoldDB" id="A0A8H3BPP3"/>
<keyword evidence="2" id="KW-0186">Copper</keyword>
<organism evidence="5 6">
    <name type="scientific">Rhizoctonia solani</name>
    <dbReference type="NCBI Taxonomy" id="456999"/>
    <lineage>
        <taxon>Eukaryota</taxon>
        <taxon>Fungi</taxon>
        <taxon>Dikarya</taxon>
        <taxon>Basidiomycota</taxon>
        <taxon>Agaricomycotina</taxon>
        <taxon>Agaricomycetes</taxon>
        <taxon>Cantharellales</taxon>
        <taxon>Ceratobasidiaceae</taxon>
        <taxon>Rhizoctonia</taxon>
    </lineage>
</organism>
<keyword evidence="3" id="KW-0732">Signal</keyword>
<evidence type="ECO:0000256" key="3">
    <source>
        <dbReference type="SAM" id="SignalP"/>
    </source>
</evidence>
<protein>
    <recommendedName>
        <fullName evidence="4">Tyrosinase copper-binding domain-containing protein</fullName>
    </recommendedName>
</protein>
<evidence type="ECO:0000313" key="6">
    <source>
        <dbReference type="Proteomes" id="UP000663888"/>
    </source>
</evidence>
<feature type="signal peptide" evidence="3">
    <location>
        <begin position="1"/>
        <end position="21"/>
    </location>
</feature>
<keyword evidence="1" id="KW-0479">Metal-binding</keyword>
<feature type="domain" description="Tyrosinase copper-binding" evidence="4">
    <location>
        <begin position="557"/>
        <end position="568"/>
    </location>
</feature>
<dbReference type="InterPro" id="IPR008922">
    <property type="entry name" value="Di-copper_centre_dom_sf"/>
</dbReference>
<dbReference type="GO" id="GO:0016491">
    <property type="term" value="F:oxidoreductase activity"/>
    <property type="evidence" value="ECO:0007669"/>
    <property type="project" value="InterPro"/>
</dbReference>
<evidence type="ECO:0000256" key="2">
    <source>
        <dbReference type="ARBA" id="ARBA00023008"/>
    </source>
</evidence>